<feature type="non-terminal residue" evidence="2">
    <location>
        <position position="261"/>
    </location>
</feature>
<keyword evidence="3" id="KW-1185">Reference proteome</keyword>
<proteinExistence type="predicted"/>
<evidence type="ECO:0000313" key="2">
    <source>
        <dbReference type="EMBL" id="EGZ21254.1"/>
    </source>
</evidence>
<evidence type="ECO:0000313" key="3">
    <source>
        <dbReference type="Proteomes" id="UP000002640"/>
    </source>
</evidence>
<gene>
    <name evidence="2" type="ORF">PHYSODRAFT_492696</name>
</gene>
<dbReference type="InParanoid" id="G4ZB35"/>
<dbReference type="RefSeq" id="XP_009523971.1">
    <property type="nucleotide sequence ID" value="XM_009525676.1"/>
</dbReference>
<accession>G4ZB35</accession>
<name>G4ZB35_PHYSP</name>
<dbReference type="EMBL" id="JH159153">
    <property type="protein sequence ID" value="EGZ21254.1"/>
    <property type="molecule type" value="Genomic_DNA"/>
</dbReference>
<dbReference type="KEGG" id="psoj:PHYSODRAFT_492696"/>
<evidence type="ECO:0000256" key="1">
    <source>
        <dbReference type="SAM" id="MobiDB-lite"/>
    </source>
</evidence>
<organism evidence="2 3">
    <name type="scientific">Phytophthora sojae (strain P6497)</name>
    <name type="common">Soybean stem and root rot agent</name>
    <name type="synonym">Phytophthora megasperma f. sp. glycines</name>
    <dbReference type="NCBI Taxonomy" id="1094619"/>
    <lineage>
        <taxon>Eukaryota</taxon>
        <taxon>Sar</taxon>
        <taxon>Stramenopiles</taxon>
        <taxon>Oomycota</taxon>
        <taxon>Peronosporomycetes</taxon>
        <taxon>Peronosporales</taxon>
        <taxon>Peronosporaceae</taxon>
        <taxon>Phytophthora</taxon>
    </lineage>
</organism>
<reference evidence="2 3" key="1">
    <citation type="journal article" date="2006" name="Science">
        <title>Phytophthora genome sequences uncover evolutionary origins and mechanisms of pathogenesis.</title>
        <authorList>
            <person name="Tyler B.M."/>
            <person name="Tripathy S."/>
            <person name="Zhang X."/>
            <person name="Dehal P."/>
            <person name="Jiang R.H."/>
            <person name="Aerts A."/>
            <person name="Arredondo F.D."/>
            <person name="Baxter L."/>
            <person name="Bensasson D."/>
            <person name="Beynon J.L."/>
            <person name="Chapman J."/>
            <person name="Damasceno C.M."/>
            <person name="Dorrance A.E."/>
            <person name="Dou D."/>
            <person name="Dickerman A.W."/>
            <person name="Dubchak I.L."/>
            <person name="Garbelotto M."/>
            <person name="Gijzen M."/>
            <person name="Gordon S.G."/>
            <person name="Govers F."/>
            <person name="Grunwald N.J."/>
            <person name="Huang W."/>
            <person name="Ivors K.L."/>
            <person name="Jones R.W."/>
            <person name="Kamoun S."/>
            <person name="Krampis K."/>
            <person name="Lamour K.H."/>
            <person name="Lee M.K."/>
            <person name="McDonald W.H."/>
            <person name="Medina M."/>
            <person name="Meijer H.J."/>
            <person name="Nordberg E.K."/>
            <person name="Maclean D.J."/>
            <person name="Ospina-Giraldo M.D."/>
            <person name="Morris P.F."/>
            <person name="Phuntumart V."/>
            <person name="Putnam N.H."/>
            <person name="Rash S."/>
            <person name="Rose J.K."/>
            <person name="Sakihama Y."/>
            <person name="Salamov A.A."/>
            <person name="Savidor A."/>
            <person name="Scheuring C.F."/>
            <person name="Smith B.M."/>
            <person name="Sobral B.W."/>
            <person name="Terry A."/>
            <person name="Torto-Alalibo T.A."/>
            <person name="Win J."/>
            <person name="Xu Z."/>
            <person name="Zhang H."/>
            <person name="Grigoriev I.V."/>
            <person name="Rokhsar D.S."/>
            <person name="Boore J.L."/>
        </authorList>
    </citation>
    <scope>NUCLEOTIDE SEQUENCE [LARGE SCALE GENOMIC DNA]</scope>
    <source>
        <strain evidence="2 3">P6497</strain>
    </source>
</reference>
<dbReference type="Proteomes" id="UP000002640">
    <property type="component" value="Unassembled WGS sequence"/>
</dbReference>
<dbReference type="GeneID" id="20656860"/>
<feature type="region of interest" description="Disordered" evidence="1">
    <location>
        <begin position="1"/>
        <end position="39"/>
    </location>
</feature>
<dbReference type="AlphaFoldDB" id="G4ZB35"/>
<dbReference type="STRING" id="1094619.G4ZB35"/>
<feature type="compositionally biased region" description="Basic residues" evidence="1">
    <location>
        <begin position="16"/>
        <end position="33"/>
    </location>
</feature>
<protein>
    <submittedName>
        <fullName evidence="2">Uncharacterized protein</fullName>
    </submittedName>
</protein>
<sequence length="261" mass="29728">MADEDPRGAASYAGRWRPRRKLKKDGTPRKSRRGWGPYRSVPNERSVAFNLSLDVQNLQQTVRNLSALRDILHTKALVQCHSPEGSLCRLVHEYLHVFRKGVLPREVADDRDQRALMRRVMAEEVDLGYGLCGPDAIMAQMANYSTFLRFICLRGIVDIVVVAEDSVVISDKAWFQFQVTRRTIEMVFPHILGNEWLVAELVGQEVEAEGRSTFHFNTEGKCYRYDVEMDFVGAFTKVVKNPHIVNILLGRALITHNAMLG</sequence>